<dbReference type="Pfam" id="PF25540">
    <property type="entry name" value="DUF7923"/>
    <property type="match status" value="1"/>
</dbReference>
<name>A0A8H4NU44_9HYPO</name>
<sequence>MEDFIRRYQALHTTENLREKLLQDVLVYCSQFDNQHKDEVFKLKQKLAETELDLKAATQSRRELQKTLDETEDRAKCVLAENNEIKNTNPYILILIDGDGLIFDNRYISQGLEGGKEAARDLHTVIANLCAHERTGSLEIICHVVANVSGLSKALCRDGSIEDPSLMREFALGFTQAKTFFDFIDVGYGKERADYKIQETARWHLRNQNCQHIMLGIGHDAGYAPFLDQLLENNESPRCVSLLRGGPMVRELEKSGFKTLELEGSIFRTTKLVEKSQPLTQKPSAQRTESIKIQSSPATMPTQAAVLTPATSTASMSPPHTWAKVTKSASPPPKLTMPLPPKQDKNKAVNKTRVQPAWSPGPRGLDPPVSVNIQVMETIKRRSGSDKLCNNHYLRGPCSRIDICPFVHSHEPSQDEWNALAMLARQNPCTSGQDCEVDDCIYGHNCPNVANGVCTRQYCKFKVDAHPPNTKFTNKHINDN</sequence>
<evidence type="ECO:0000313" key="6">
    <source>
        <dbReference type="Proteomes" id="UP000605986"/>
    </source>
</evidence>
<feature type="coiled-coil region" evidence="2">
    <location>
        <begin position="40"/>
        <end position="88"/>
    </location>
</feature>
<keyword evidence="6" id="KW-1185">Reference proteome</keyword>
<keyword evidence="1" id="KW-0862">Zinc</keyword>
<keyword evidence="1" id="KW-0863">Zinc-finger</keyword>
<proteinExistence type="predicted"/>
<dbReference type="Pfam" id="PF25542">
    <property type="entry name" value="zf-CCCH_12"/>
    <property type="match status" value="1"/>
</dbReference>
<keyword evidence="1" id="KW-0479">Metal-binding</keyword>
<accession>A0A8H4NU44</accession>
<dbReference type="AlphaFoldDB" id="A0A8H4NU44"/>
<evidence type="ECO:0000259" key="4">
    <source>
        <dbReference type="PROSITE" id="PS50103"/>
    </source>
</evidence>
<dbReference type="GO" id="GO:0008270">
    <property type="term" value="F:zinc ion binding"/>
    <property type="evidence" value="ECO:0007669"/>
    <property type="project" value="UniProtKB-KW"/>
</dbReference>
<feature type="compositionally biased region" description="Pro residues" evidence="3">
    <location>
        <begin position="330"/>
        <end position="341"/>
    </location>
</feature>
<dbReference type="Pfam" id="PF25543">
    <property type="entry name" value="zf-CCCH_tandem"/>
    <property type="match status" value="1"/>
</dbReference>
<keyword evidence="2" id="KW-0175">Coiled coil</keyword>
<comment type="caution">
    <text evidence="5">The sequence shown here is derived from an EMBL/GenBank/DDBJ whole genome shotgun (WGS) entry which is preliminary data.</text>
</comment>
<feature type="compositionally biased region" description="Polar residues" evidence="3">
    <location>
        <begin position="309"/>
        <end position="318"/>
    </location>
</feature>
<dbReference type="PANTHER" id="PTHR37543">
    <property type="entry name" value="CCCH ZINC FINGER DNA BINDING PROTEIN (AFU_ORTHOLOGUE AFUA_5G12760)"/>
    <property type="match status" value="1"/>
</dbReference>
<dbReference type="InterPro" id="IPR000571">
    <property type="entry name" value="Znf_CCCH"/>
</dbReference>
<dbReference type="PROSITE" id="PS50103">
    <property type="entry name" value="ZF_C3H1"/>
    <property type="match status" value="1"/>
</dbReference>
<evidence type="ECO:0000313" key="5">
    <source>
        <dbReference type="EMBL" id="KAF4447780.1"/>
    </source>
</evidence>
<gene>
    <name evidence="5" type="ORF">F53441_8730</name>
</gene>
<organism evidence="5 6">
    <name type="scientific">Fusarium austroafricanum</name>
    <dbReference type="NCBI Taxonomy" id="2364996"/>
    <lineage>
        <taxon>Eukaryota</taxon>
        <taxon>Fungi</taxon>
        <taxon>Dikarya</taxon>
        <taxon>Ascomycota</taxon>
        <taxon>Pezizomycotina</taxon>
        <taxon>Sordariomycetes</taxon>
        <taxon>Hypocreomycetidae</taxon>
        <taxon>Hypocreales</taxon>
        <taxon>Nectriaceae</taxon>
        <taxon>Fusarium</taxon>
        <taxon>Fusarium concolor species complex</taxon>
    </lineage>
</organism>
<feature type="zinc finger region" description="C3H1-type" evidence="1">
    <location>
        <begin position="383"/>
        <end position="411"/>
    </location>
</feature>
<reference evidence="5" key="1">
    <citation type="submission" date="2020-01" db="EMBL/GenBank/DDBJ databases">
        <title>Identification and distribution of gene clusters putatively required for synthesis of sphingolipid metabolism inhibitors in phylogenetically diverse species of the filamentous fungus Fusarium.</title>
        <authorList>
            <person name="Kim H.-S."/>
            <person name="Busman M."/>
            <person name="Brown D.W."/>
            <person name="Divon H."/>
            <person name="Uhlig S."/>
            <person name="Proctor R.H."/>
        </authorList>
    </citation>
    <scope>NUCLEOTIDE SEQUENCE</scope>
    <source>
        <strain evidence="5">NRRL 53441</strain>
    </source>
</reference>
<evidence type="ECO:0000256" key="3">
    <source>
        <dbReference type="SAM" id="MobiDB-lite"/>
    </source>
</evidence>
<dbReference type="Proteomes" id="UP000605986">
    <property type="component" value="Unassembled WGS sequence"/>
</dbReference>
<evidence type="ECO:0000256" key="1">
    <source>
        <dbReference type="PROSITE-ProRule" id="PRU00723"/>
    </source>
</evidence>
<evidence type="ECO:0000256" key="2">
    <source>
        <dbReference type="SAM" id="Coils"/>
    </source>
</evidence>
<dbReference type="EMBL" id="JAADJG010000378">
    <property type="protein sequence ID" value="KAF4447780.1"/>
    <property type="molecule type" value="Genomic_DNA"/>
</dbReference>
<feature type="domain" description="C3H1-type" evidence="4">
    <location>
        <begin position="383"/>
        <end position="411"/>
    </location>
</feature>
<feature type="region of interest" description="Disordered" evidence="3">
    <location>
        <begin position="276"/>
        <end position="369"/>
    </location>
</feature>
<dbReference type="InterPro" id="IPR057683">
    <property type="entry name" value="DUF7923"/>
</dbReference>
<feature type="compositionally biased region" description="Polar residues" evidence="3">
    <location>
        <begin position="277"/>
        <end position="302"/>
    </location>
</feature>
<dbReference type="PANTHER" id="PTHR37543:SF1">
    <property type="entry name" value="CCCH ZINC FINGER DNA BINDING PROTEIN (AFU_ORTHOLOGUE AFUA_5G12760)"/>
    <property type="match status" value="1"/>
</dbReference>
<dbReference type="InterPro" id="IPR057654">
    <property type="entry name" value="Znf-CCCH_tandem"/>
</dbReference>
<protein>
    <submittedName>
        <fullName evidence="5">C-x8-c-x5-c-x3-h zinc finger protein</fullName>
    </submittedName>
</protein>
<dbReference type="OrthoDB" id="3512845at2759"/>